<dbReference type="GO" id="GO:0035556">
    <property type="term" value="P:intracellular signal transduction"/>
    <property type="evidence" value="ECO:0007669"/>
    <property type="project" value="InterPro"/>
</dbReference>
<keyword evidence="5" id="KW-1185">Reference proteome</keyword>
<feature type="compositionally biased region" description="Polar residues" evidence="1">
    <location>
        <begin position="534"/>
        <end position="544"/>
    </location>
</feature>
<dbReference type="Pfam" id="PF09772">
    <property type="entry name" value="Tmem26"/>
    <property type="match status" value="1"/>
</dbReference>
<dbReference type="InterPro" id="IPR001711">
    <property type="entry name" value="PLipase_C_Pinositol-sp_Y"/>
</dbReference>
<accession>A0A226EQ56</accession>
<sequence>MAKGFAQVIVVIKAILTRVIFATHGLVAIWRVTQIKNDPYYWYLCASILALMFEGVFTLTIKKNQEWKWFCPSVFFYLCSVVPAIWLLEVDKFDKKLLLKLAEKHNQTAINKDKLPPEVFTAIENLNLGPFADVLPPSPFAFAITFPIGPFFSKGFENCAIPDPGIGGANGLAKLVQLDILKDLDEETWATVIEQLLMLILIIGRWMLPKGGLTRDQLSQLLLVYIGTAADIIEFFDSFKDDKIASRRILCLLILSIWSWSLLQFTFVLTATKSRRTRITADIDPPKPKFVNGIYKVKEVCCSIDVWGILINIILQYKIISYMNIFFTCKNTLVIILQFYRLYVVQQEKNKEISKMAKATVSGNLAKAVERAAFMGPTADPKIKAGRNVASAAAASGKKAGASNTKKGQQSSSGGQPKKHRSQDSITSQAQTNNRVLEAARRERAKTGRRKSLSTSNLPTGIEEAFIPPQTDRVEEDDLEMAMSGSVLSGTNDSQEEEESDVPLDEISFTSERPTRKNRKIRMSENPGIYKISGSRSSETSSHQGHGRCRQDTGYSSSSRDSANSSRRGRIVNGGSRTGRAAPSNANRSRTRNAVQRRRQIIAKELNSIEFGGMLEKISSTSTSEEFENERIFQRRAAICAVFSLFVTIFILCMVAIYGGINPRGLILRETFRVANSTKPKTTTTPTPPNTTDDLPEGSPTVSLHVITLPPSQAQPEHNLNDTNDNNNKGLAVGVLDFSNNNTSNTTEDGDDFFPTATFSSTATSMNVTLDNLMYEHNTTTDPQNTDTDNDLNVTSIVKPDHGEEFHPFPSPNAIGGGGEISAFTPSRLQQKNAVKETSVLPDFVRHSRRKVKRLYGFLLQEFSSLRRQ</sequence>
<evidence type="ECO:0000313" key="4">
    <source>
        <dbReference type="EMBL" id="OXA58951.1"/>
    </source>
</evidence>
<dbReference type="PANTHER" id="PTHR22168:SF8">
    <property type="entry name" value="TRANSMEMBRANE PROTEIN 26"/>
    <property type="match status" value="1"/>
</dbReference>
<name>A0A226EQ56_FOLCA</name>
<feature type="region of interest" description="Disordered" evidence="1">
    <location>
        <begin position="678"/>
        <end position="702"/>
    </location>
</feature>
<feature type="transmembrane region" description="Helical" evidence="2">
    <location>
        <begin position="637"/>
        <end position="661"/>
    </location>
</feature>
<dbReference type="GO" id="GO:0004435">
    <property type="term" value="F:phosphatidylinositol-4,5-bisphosphate phospholipase C activity"/>
    <property type="evidence" value="ECO:0007669"/>
    <property type="project" value="InterPro"/>
</dbReference>
<feature type="compositionally biased region" description="Low complexity" evidence="1">
    <location>
        <begin position="394"/>
        <end position="403"/>
    </location>
</feature>
<feature type="compositionally biased region" description="Low complexity" evidence="1">
    <location>
        <begin position="556"/>
        <end position="566"/>
    </location>
</feature>
<feature type="compositionally biased region" description="Polar residues" evidence="1">
    <location>
        <begin position="404"/>
        <end position="415"/>
    </location>
</feature>
<comment type="caution">
    <text evidence="4">The sequence shown here is derived from an EMBL/GenBank/DDBJ whole genome shotgun (WGS) entry which is preliminary data.</text>
</comment>
<reference evidence="4 5" key="1">
    <citation type="submission" date="2015-12" db="EMBL/GenBank/DDBJ databases">
        <title>The genome of Folsomia candida.</title>
        <authorList>
            <person name="Faddeeva A."/>
            <person name="Derks M.F."/>
            <person name="Anvar Y."/>
            <person name="Smit S."/>
            <person name="Van Straalen N."/>
            <person name="Roelofs D."/>
        </authorList>
    </citation>
    <scope>NUCLEOTIDE SEQUENCE [LARGE SCALE GENOMIC DNA]</scope>
    <source>
        <strain evidence="4 5">VU population</strain>
        <tissue evidence="4">Whole body</tissue>
    </source>
</reference>
<dbReference type="PROSITE" id="PS50008">
    <property type="entry name" value="PIPLC_Y_DOMAIN"/>
    <property type="match status" value="1"/>
</dbReference>
<feature type="transmembrane region" description="Helical" evidence="2">
    <location>
        <begin position="41"/>
        <end position="61"/>
    </location>
</feature>
<feature type="transmembrane region" description="Helical" evidence="2">
    <location>
        <begin position="249"/>
        <end position="269"/>
    </location>
</feature>
<keyword evidence="2" id="KW-0472">Membrane</keyword>
<feature type="domain" description="PI-PLC Y-box" evidence="3">
    <location>
        <begin position="794"/>
        <end position="856"/>
    </location>
</feature>
<dbReference type="AlphaFoldDB" id="A0A226EQ56"/>
<feature type="transmembrane region" description="Helical" evidence="2">
    <location>
        <begin position="67"/>
        <end position="88"/>
    </location>
</feature>
<evidence type="ECO:0000256" key="1">
    <source>
        <dbReference type="SAM" id="MobiDB-lite"/>
    </source>
</evidence>
<feature type="region of interest" description="Disordered" evidence="1">
    <location>
        <begin position="486"/>
        <end position="595"/>
    </location>
</feature>
<protein>
    <submittedName>
        <fullName evidence="4">Transmembrane protein 26</fullName>
    </submittedName>
</protein>
<dbReference type="GO" id="GO:0006629">
    <property type="term" value="P:lipid metabolic process"/>
    <property type="evidence" value="ECO:0007669"/>
    <property type="project" value="InterPro"/>
</dbReference>
<feature type="transmembrane region" description="Helical" evidence="2">
    <location>
        <begin position="6"/>
        <end position="29"/>
    </location>
</feature>
<feature type="compositionally biased region" description="Acidic residues" evidence="1">
    <location>
        <begin position="494"/>
        <end position="504"/>
    </location>
</feature>
<evidence type="ECO:0000259" key="3">
    <source>
        <dbReference type="PROSITE" id="PS50008"/>
    </source>
</evidence>
<keyword evidence="2" id="KW-1133">Transmembrane helix</keyword>
<gene>
    <name evidence="4" type="ORF">Fcan01_05233</name>
</gene>
<dbReference type="OMA" id="EDRIYED"/>
<keyword evidence="2 4" id="KW-0812">Transmembrane</keyword>
<dbReference type="Proteomes" id="UP000198287">
    <property type="component" value="Unassembled WGS sequence"/>
</dbReference>
<dbReference type="OrthoDB" id="10042902at2759"/>
<evidence type="ECO:0000313" key="5">
    <source>
        <dbReference type="Proteomes" id="UP000198287"/>
    </source>
</evidence>
<organism evidence="4 5">
    <name type="scientific">Folsomia candida</name>
    <name type="common">Springtail</name>
    <dbReference type="NCBI Taxonomy" id="158441"/>
    <lineage>
        <taxon>Eukaryota</taxon>
        <taxon>Metazoa</taxon>
        <taxon>Ecdysozoa</taxon>
        <taxon>Arthropoda</taxon>
        <taxon>Hexapoda</taxon>
        <taxon>Collembola</taxon>
        <taxon>Entomobryomorpha</taxon>
        <taxon>Isotomoidea</taxon>
        <taxon>Isotomidae</taxon>
        <taxon>Proisotominae</taxon>
        <taxon>Folsomia</taxon>
    </lineage>
</organism>
<dbReference type="EMBL" id="LNIX01000002">
    <property type="protein sequence ID" value="OXA58951.1"/>
    <property type="molecule type" value="Genomic_DNA"/>
</dbReference>
<dbReference type="PANTHER" id="PTHR22168">
    <property type="entry name" value="TMEM26 PROTEIN"/>
    <property type="match status" value="1"/>
</dbReference>
<feature type="compositionally biased region" description="Polar residues" evidence="1">
    <location>
        <begin position="424"/>
        <end position="435"/>
    </location>
</feature>
<evidence type="ECO:0000256" key="2">
    <source>
        <dbReference type="SAM" id="Phobius"/>
    </source>
</evidence>
<dbReference type="STRING" id="158441.A0A226EQ56"/>
<feature type="region of interest" description="Disordered" evidence="1">
    <location>
        <begin position="394"/>
        <end position="471"/>
    </location>
</feature>
<dbReference type="InterPro" id="IPR019169">
    <property type="entry name" value="Transmembrane_26"/>
</dbReference>
<proteinExistence type="predicted"/>